<dbReference type="AlphaFoldDB" id="A0A5D0N9F4"/>
<evidence type="ECO:0000256" key="1">
    <source>
        <dbReference type="ARBA" id="ARBA00008791"/>
    </source>
</evidence>
<dbReference type="PANTHER" id="PTHR46268">
    <property type="entry name" value="STRESS RESPONSE PROTEIN NHAX"/>
    <property type="match status" value="1"/>
</dbReference>
<dbReference type="InterPro" id="IPR014729">
    <property type="entry name" value="Rossmann-like_a/b/a_fold"/>
</dbReference>
<accession>A0A5D0N9F4</accession>
<dbReference type="PANTHER" id="PTHR46268:SF6">
    <property type="entry name" value="UNIVERSAL STRESS PROTEIN UP12"/>
    <property type="match status" value="1"/>
</dbReference>
<dbReference type="PRINTS" id="PR01438">
    <property type="entry name" value="UNVRSLSTRESS"/>
</dbReference>
<evidence type="ECO:0000259" key="2">
    <source>
        <dbReference type="Pfam" id="PF00582"/>
    </source>
</evidence>
<gene>
    <name evidence="3" type="ORF">FXF69_36620</name>
</gene>
<comment type="caution">
    <text evidence="3">The sequence shown here is derived from an EMBL/GenBank/DDBJ whole genome shotgun (WGS) entry which is preliminary data.</text>
</comment>
<protein>
    <submittedName>
        <fullName evidence="3">Universal stress protein</fullName>
    </submittedName>
</protein>
<dbReference type="Pfam" id="PF00582">
    <property type="entry name" value="Usp"/>
    <property type="match status" value="2"/>
</dbReference>
<dbReference type="EMBL" id="VSFG01000011">
    <property type="protein sequence ID" value="TYB41053.1"/>
    <property type="molecule type" value="Genomic_DNA"/>
</dbReference>
<keyword evidence="4" id="KW-1185">Reference proteome</keyword>
<dbReference type="Proteomes" id="UP000323380">
    <property type="component" value="Unassembled WGS sequence"/>
</dbReference>
<feature type="domain" description="UspA" evidence="2">
    <location>
        <begin position="2"/>
        <end position="140"/>
    </location>
</feature>
<sequence length="283" mass="30462">MMSEPIVVGIDGSDEADRALRWAAAEAVLRERPLHIVHAVESWPYKASVFVPPETPEYLAAAGKRALAAARERVLERWPGLATTTDLVVEEAPRVLRDQSEKAFEVVVGSRGRGGFAGLLLGSVSLRLAGHSAAPVVVVRGDAADRGEVVVGIDLAREADAVLDYAFDAASVRGARLRVVHAWQSFGTLVEAGLVIDAEQIELDLRNQVIAAYRPLRAKYPRVDVVDEIVLEHPVTALSNASRNARLVVVGARDRRWNAPRLGSISHGVIHNGQCPVAVVPVP</sequence>
<feature type="domain" description="UspA" evidence="2">
    <location>
        <begin position="149"/>
        <end position="281"/>
    </location>
</feature>
<comment type="similarity">
    <text evidence="1">Belongs to the universal stress protein A family.</text>
</comment>
<name>A0A5D0N9F4_9ACTN</name>
<dbReference type="Gene3D" id="3.40.50.620">
    <property type="entry name" value="HUPs"/>
    <property type="match status" value="2"/>
</dbReference>
<organism evidence="3 4">
    <name type="scientific">Actinomadura chibensis</name>
    <dbReference type="NCBI Taxonomy" id="392828"/>
    <lineage>
        <taxon>Bacteria</taxon>
        <taxon>Bacillati</taxon>
        <taxon>Actinomycetota</taxon>
        <taxon>Actinomycetes</taxon>
        <taxon>Streptosporangiales</taxon>
        <taxon>Thermomonosporaceae</taxon>
        <taxon>Actinomadura</taxon>
    </lineage>
</organism>
<dbReference type="InterPro" id="IPR006015">
    <property type="entry name" value="Universal_stress_UspA"/>
</dbReference>
<proteinExistence type="inferred from homology"/>
<dbReference type="STRING" id="1220554.GCA_001552135_06192"/>
<reference evidence="3 4" key="1">
    <citation type="submission" date="2019-08" db="EMBL/GenBank/DDBJ databases">
        <title>Actinomadura sp. nov. CYP1-5 isolated from mountain soil.</title>
        <authorList>
            <person name="Songsumanus A."/>
            <person name="Kuncharoen N."/>
            <person name="Kudo T."/>
            <person name="Yuki M."/>
            <person name="Igarashi Y."/>
            <person name="Tanasupawat S."/>
        </authorList>
    </citation>
    <scope>NUCLEOTIDE SEQUENCE [LARGE SCALE GENOMIC DNA]</scope>
    <source>
        <strain evidence="3 4">JCM 14158</strain>
    </source>
</reference>
<dbReference type="InterPro" id="IPR006016">
    <property type="entry name" value="UspA"/>
</dbReference>
<evidence type="ECO:0000313" key="4">
    <source>
        <dbReference type="Proteomes" id="UP000323380"/>
    </source>
</evidence>
<evidence type="ECO:0000313" key="3">
    <source>
        <dbReference type="EMBL" id="TYB41053.1"/>
    </source>
</evidence>
<dbReference type="SUPFAM" id="SSF52402">
    <property type="entry name" value="Adenine nucleotide alpha hydrolases-like"/>
    <property type="match status" value="2"/>
</dbReference>